<dbReference type="EMBL" id="KQ978231">
    <property type="protein sequence ID" value="KYM96158.1"/>
    <property type="molecule type" value="Genomic_DNA"/>
</dbReference>
<gene>
    <name evidence="1" type="ORF">ALC62_13209</name>
</gene>
<sequence>MYGDSYRRFLKPGVCPSILDGSSNNRTNVKLSENINNSWRIERDSDKNIIIKQEPEECMLLDNINETVINMENSIDLQFKRLVYTIIT</sequence>
<dbReference type="Proteomes" id="UP000078542">
    <property type="component" value="Unassembled WGS sequence"/>
</dbReference>
<accession>A0A195C7N4</accession>
<evidence type="ECO:0000313" key="1">
    <source>
        <dbReference type="EMBL" id="KYM96158.1"/>
    </source>
</evidence>
<dbReference type="AlphaFoldDB" id="A0A195C7N4"/>
<evidence type="ECO:0000313" key="2">
    <source>
        <dbReference type="Proteomes" id="UP000078542"/>
    </source>
</evidence>
<reference evidence="1 2" key="1">
    <citation type="submission" date="2016-03" db="EMBL/GenBank/DDBJ databases">
        <title>Cyphomyrmex costatus WGS genome.</title>
        <authorList>
            <person name="Nygaard S."/>
            <person name="Hu H."/>
            <person name="Boomsma J."/>
            <person name="Zhang G."/>
        </authorList>
    </citation>
    <scope>NUCLEOTIDE SEQUENCE [LARGE SCALE GENOMIC DNA]</scope>
    <source>
        <strain evidence="1">MS0001</strain>
        <tissue evidence="1">Whole body</tissue>
    </source>
</reference>
<keyword evidence="2" id="KW-1185">Reference proteome</keyword>
<organism evidence="1 2">
    <name type="scientific">Cyphomyrmex costatus</name>
    <dbReference type="NCBI Taxonomy" id="456900"/>
    <lineage>
        <taxon>Eukaryota</taxon>
        <taxon>Metazoa</taxon>
        <taxon>Ecdysozoa</taxon>
        <taxon>Arthropoda</taxon>
        <taxon>Hexapoda</taxon>
        <taxon>Insecta</taxon>
        <taxon>Pterygota</taxon>
        <taxon>Neoptera</taxon>
        <taxon>Endopterygota</taxon>
        <taxon>Hymenoptera</taxon>
        <taxon>Apocrita</taxon>
        <taxon>Aculeata</taxon>
        <taxon>Formicoidea</taxon>
        <taxon>Formicidae</taxon>
        <taxon>Myrmicinae</taxon>
        <taxon>Cyphomyrmex</taxon>
    </lineage>
</organism>
<name>A0A195C7N4_9HYME</name>
<proteinExistence type="predicted"/>
<protein>
    <submittedName>
        <fullName evidence="1">Uncharacterized protein</fullName>
    </submittedName>
</protein>